<evidence type="ECO:0000256" key="5">
    <source>
        <dbReference type="ARBA" id="ARBA00022862"/>
    </source>
</evidence>
<dbReference type="GO" id="GO:0034599">
    <property type="term" value="P:cellular response to oxidative stress"/>
    <property type="evidence" value="ECO:0007669"/>
    <property type="project" value="TreeGrafter"/>
</dbReference>
<evidence type="ECO:0000256" key="11">
    <source>
        <dbReference type="ARBA" id="ARBA00042639"/>
    </source>
</evidence>
<comment type="subunit">
    <text evidence="2">Monomer.</text>
</comment>
<accession>A0A0C3MGU7</accession>
<comment type="function">
    <text evidence="1">Thiol-specific peroxidase that catalyzes the reduction of hydrogen peroxide and organic hydroperoxides to water and alcohols, respectively. Plays a role in cell protection against oxidative stress by detoxifying peroxides and as sensor of hydrogen peroxide-mediated signaling events.</text>
</comment>
<dbReference type="InterPro" id="IPR000866">
    <property type="entry name" value="AhpC/TSA"/>
</dbReference>
<evidence type="ECO:0000256" key="6">
    <source>
        <dbReference type="ARBA" id="ARBA00023002"/>
    </source>
</evidence>
<dbReference type="CDD" id="cd03017">
    <property type="entry name" value="PRX_BCP"/>
    <property type="match status" value="1"/>
</dbReference>
<dbReference type="GO" id="GO:0045454">
    <property type="term" value="P:cell redox homeostasis"/>
    <property type="evidence" value="ECO:0007669"/>
    <property type="project" value="TreeGrafter"/>
</dbReference>
<dbReference type="GO" id="GO:0005737">
    <property type="term" value="C:cytoplasm"/>
    <property type="evidence" value="ECO:0007669"/>
    <property type="project" value="TreeGrafter"/>
</dbReference>
<gene>
    <name evidence="16" type="ORF">BA92_04525</name>
    <name evidence="15" type="ORF">IE90_10590</name>
</gene>
<comment type="similarity">
    <text evidence="10">Belongs to the peroxiredoxin family. BCP/PrxQ subfamily.</text>
</comment>
<organism evidence="16 18">
    <name type="scientific">Sanguibacteroides justesenii</name>
    <dbReference type="NCBI Taxonomy" id="1547597"/>
    <lineage>
        <taxon>Bacteria</taxon>
        <taxon>Pseudomonadati</taxon>
        <taxon>Bacteroidota</taxon>
        <taxon>Bacteroidia</taxon>
        <taxon>Bacteroidales</taxon>
        <taxon>Porphyromonadaceae</taxon>
        <taxon>Sanguibacteroides</taxon>
    </lineage>
</organism>
<comment type="caution">
    <text evidence="16">The sequence shown here is derived from an EMBL/GenBank/DDBJ whole genome shotgun (WGS) entry which is preliminary data.</text>
</comment>
<dbReference type="PANTHER" id="PTHR42801">
    <property type="entry name" value="THIOREDOXIN-DEPENDENT PEROXIDE REDUCTASE"/>
    <property type="match status" value="1"/>
</dbReference>
<dbReference type="OrthoDB" id="9812811at2"/>
<dbReference type="InterPro" id="IPR036249">
    <property type="entry name" value="Thioredoxin-like_sf"/>
</dbReference>
<dbReference type="Pfam" id="PF00578">
    <property type="entry name" value="AhpC-TSA"/>
    <property type="match status" value="1"/>
</dbReference>
<evidence type="ECO:0000256" key="2">
    <source>
        <dbReference type="ARBA" id="ARBA00011245"/>
    </source>
</evidence>
<keyword evidence="5" id="KW-0049">Antioxidant</keyword>
<dbReference type="Gene3D" id="3.40.30.10">
    <property type="entry name" value="Glutaredoxin"/>
    <property type="match status" value="1"/>
</dbReference>
<reference evidence="16 18" key="1">
    <citation type="submission" date="2014-07" db="EMBL/GenBank/DDBJ databases">
        <title>Porphyromonadaceae bacterium OUH 308042 = ATCC BAA-2681 = DSM 28342 draft genome.</title>
        <authorList>
            <person name="Sydenham T.V."/>
            <person name="Hasman H."/>
            <person name="Justensen U.S."/>
        </authorList>
    </citation>
    <scope>NUCLEOTIDE SEQUENCE [LARGE SCALE GENOMIC DNA]</scope>
    <source>
        <strain evidence="16 18">OUH 308042</strain>
    </source>
</reference>
<feature type="domain" description="Thioredoxin" evidence="14">
    <location>
        <begin position="4"/>
        <end position="156"/>
    </location>
</feature>
<evidence type="ECO:0000313" key="15">
    <source>
        <dbReference type="EMBL" id="KIO43564.1"/>
    </source>
</evidence>
<keyword evidence="7" id="KW-1015">Disulfide bond</keyword>
<proteinExistence type="inferred from homology"/>
<dbReference type="InterPro" id="IPR024706">
    <property type="entry name" value="Peroxiredoxin_AhpC-typ"/>
</dbReference>
<dbReference type="PIRSF" id="PIRSF000239">
    <property type="entry name" value="AHPC"/>
    <property type="match status" value="1"/>
</dbReference>
<dbReference type="Proteomes" id="UP000031937">
    <property type="component" value="Unassembled WGS sequence"/>
</dbReference>
<dbReference type="InterPro" id="IPR013766">
    <property type="entry name" value="Thioredoxin_domain"/>
</dbReference>
<evidence type="ECO:0000313" key="18">
    <source>
        <dbReference type="Proteomes" id="UP000031980"/>
    </source>
</evidence>
<feature type="active site" description="Cysteine sulfenic acid (-SOH) intermediate; for peroxidase activity" evidence="13">
    <location>
        <position position="46"/>
    </location>
</feature>
<dbReference type="NCBIfam" id="NF006960">
    <property type="entry name" value="PRK09437.1"/>
    <property type="match status" value="1"/>
</dbReference>
<dbReference type="EMBL" id="JPIU01000037">
    <property type="protein sequence ID" value="KIO45728.1"/>
    <property type="molecule type" value="Genomic_DNA"/>
</dbReference>
<evidence type="ECO:0000313" key="17">
    <source>
        <dbReference type="Proteomes" id="UP000031937"/>
    </source>
</evidence>
<dbReference type="PROSITE" id="PS51352">
    <property type="entry name" value="THIOREDOXIN_2"/>
    <property type="match status" value="1"/>
</dbReference>
<evidence type="ECO:0000256" key="13">
    <source>
        <dbReference type="PIRSR" id="PIRSR000239-1"/>
    </source>
</evidence>
<evidence type="ECO:0000256" key="12">
    <source>
        <dbReference type="ARBA" id="ARBA00049091"/>
    </source>
</evidence>
<evidence type="ECO:0000259" key="14">
    <source>
        <dbReference type="PROSITE" id="PS51352"/>
    </source>
</evidence>
<dbReference type="Proteomes" id="UP000031980">
    <property type="component" value="Unassembled WGS sequence"/>
</dbReference>
<keyword evidence="6" id="KW-0560">Oxidoreductase</keyword>
<dbReference type="EMBL" id="JPIT01000031">
    <property type="protein sequence ID" value="KIO43564.1"/>
    <property type="molecule type" value="Genomic_DNA"/>
</dbReference>
<dbReference type="InterPro" id="IPR050924">
    <property type="entry name" value="Peroxiredoxin_BCP/PrxQ"/>
</dbReference>
<dbReference type="PANTHER" id="PTHR42801:SF4">
    <property type="entry name" value="AHPC_TSA FAMILY PROTEIN"/>
    <property type="match status" value="1"/>
</dbReference>
<sequence length="156" mass="17396">MTQLNEGEKAPYFKGQNQDGKEITLDDFKGKRLILYFYPKDNTSGCTAEACSLNEGYASLTSQGFEVIGVSPDPASSHQKFIAKYNLSFNLIADTDKTIMETYGVWGEKKMYGRSYMGVVRTTFVIGQNGSIEKIITKVNTKDHANQILKELDIKG</sequence>
<evidence type="ECO:0000256" key="8">
    <source>
        <dbReference type="ARBA" id="ARBA00023284"/>
    </source>
</evidence>
<evidence type="ECO:0000256" key="9">
    <source>
        <dbReference type="ARBA" id="ARBA00032824"/>
    </source>
</evidence>
<keyword evidence="8" id="KW-0676">Redox-active center</keyword>
<keyword evidence="18" id="KW-1185">Reference proteome</keyword>
<evidence type="ECO:0000256" key="1">
    <source>
        <dbReference type="ARBA" id="ARBA00003330"/>
    </source>
</evidence>
<dbReference type="FunFam" id="3.40.30.10:FF:000007">
    <property type="entry name" value="Thioredoxin-dependent thiol peroxidase"/>
    <property type="match status" value="1"/>
</dbReference>
<dbReference type="GO" id="GO:0008379">
    <property type="term" value="F:thioredoxin peroxidase activity"/>
    <property type="evidence" value="ECO:0007669"/>
    <property type="project" value="TreeGrafter"/>
</dbReference>
<evidence type="ECO:0000256" key="3">
    <source>
        <dbReference type="ARBA" id="ARBA00013017"/>
    </source>
</evidence>
<comment type="catalytic activity">
    <reaction evidence="12">
        <text>a hydroperoxide + [thioredoxin]-dithiol = an alcohol + [thioredoxin]-disulfide + H2O</text>
        <dbReference type="Rhea" id="RHEA:62620"/>
        <dbReference type="Rhea" id="RHEA-COMP:10698"/>
        <dbReference type="Rhea" id="RHEA-COMP:10700"/>
        <dbReference type="ChEBI" id="CHEBI:15377"/>
        <dbReference type="ChEBI" id="CHEBI:29950"/>
        <dbReference type="ChEBI" id="CHEBI:30879"/>
        <dbReference type="ChEBI" id="CHEBI:35924"/>
        <dbReference type="ChEBI" id="CHEBI:50058"/>
        <dbReference type="EC" id="1.11.1.24"/>
    </reaction>
</comment>
<evidence type="ECO:0000313" key="16">
    <source>
        <dbReference type="EMBL" id="KIO45728.1"/>
    </source>
</evidence>
<evidence type="ECO:0000256" key="10">
    <source>
        <dbReference type="ARBA" id="ARBA00038489"/>
    </source>
</evidence>
<protein>
    <recommendedName>
        <fullName evidence="3">thioredoxin-dependent peroxiredoxin</fullName>
        <ecNumber evidence="3">1.11.1.24</ecNumber>
    </recommendedName>
    <alternativeName>
        <fullName evidence="9">Thioredoxin peroxidase</fullName>
    </alternativeName>
    <alternativeName>
        <fullName evidence="11">Thioredoxin-dependent peroxiredoxin Bcp</fullName>
    </alternativeName>
</protein>
<evidence type="ECO:0000256" key="7">
    <source>
        <dbReference type="ARBA" id="ARBA00023157"/>
    </source>
</evidence>
<keyword evidence="4 16" id="KW-0575">Peroxidase</keyword>
<evidence type="ECO:0000256" key="4">
    <source>
        <dbReference type="ARBA" id="ARBA00022559"/>
    </source>
</evidence>
<dbReference type="EC" id="1.11.1.24" evidence="3"/>
<dbReference type="SUPFAM" id="SSF52833">
    <property type="entry name" value="Thioredoxin-like"/>
    <property type="match status" value="1"/>
</dbReference>
<reference evidence="15 17" key="2">
    <citation type="submission" date="2014-07" db="EMBL/GenBank/DDBJ databases">
        <title>Porphyromonadaceae bacterium OUH 334697 = ATCC BAA-2682 = DSM 28341 draft genome.</title>
        <authorList>
            <person name="Sydenham T.V."/>
            <person name="Hasman H."/>
            <person name="Justesen U.S."/>
        </authorList>
    </citation>
    <scope>NUCLEOTIDE SEQUENCE [LARGE SCALE GENOMIC DNA]</scope>
    <source>
        <strain evidence="15 17">OUH 334697</strain>
    </source>
</reference>
<dbReference type="RefSeq" id="WP_041503768.1">
    <property type="nucleotide sequence ID" value="NZ_JPIT01000031.1"/>
</dbReference>
<name>A0A0C3MGU7_9PORP</name>
<dbReference type="AlphaFoldDB" id="A0A0C3MGU7"/>